<evidence type="ECO:0000256" key="1">
    <source>
        <dbReference type="SAM" id="MobiDB-lite"/>
    </source>
</evidence>
<organism evidence="2">
    <name type="scientific">Tanacetum cinerariifolium</name>
    <name type="common">Dalmatian daisy</name>
    <name type="synonym">Chrysanthemum cinerariifolium</name>
    <dbReference type="NCBI Taxonomy" id="118510"/>
    <lineage>
        <taxon>Eukaryota</taxon>
        <taxon>Viridiplantae</taxon>
        <taxon>Streptophyta</taxon>
        <taxon>Embryophyta</taxon>
        <taxon>Tracheophyta</taxon>
        <taxon>Spermatophyta</taxon>
        <taxon>Magnoliopsida</taxon>
        <taxon>eudicotyledons</taxon>
        <taxon>Gunneridae</taxon>
        <taxon>Pentapetalae</taxon>
        <taxon>asterids</taxon>
        <taxon>campanulids</taxon>
        <taxon>Asterales</taxon>
        <taxon>Asteraceae</taxon>
        <taxon>Asteroideae</taxon>
        <taxon>Anthemideae</taxon>
        <taxon>Anthemidinae</taxon>
        <taxon>Tanacetum</taxon>
    </lineage>
</organism>
<accession>A0A6L2NHH2</accession>
<name>A0A6L2NHH2_TANCI</name>
<gene>
    <name evidence="2" type="ORF">Tci_056063</name>
</gene>
<proteinExistence type="predicted"/>
<feature type="region of interest" description="Disordered" evidence="1">
    <location>
        <begin position="1"/>
        <end position="32"/>
    </location>
</feature>
<dbReference type="AlphaFoldDB" id="A0A6L2NHH2"/>
<evidence type="ECO:0000313" key="2">
    <source>
        <dbReference type="EMBL" id="GEU84085.1"/>
    </source>
</evidence>
<comment type="caution">
    <text evidence="2">The sequence shown here is derived from an EMBL/GenBank/DDBJ whole genome shotgun (WGS) entry which is preliminary data.</text>
</comment>
<dbReference type="EMBL" id="BKCJ010008816">
    <property type="protein sequence ID" value="GEU84085.1"/>
    <property type="molecule type" value="Genomic_DNA"/>
</dbReference>
<reference evidence="2" key="1">
    <citation type="journal article" date="2019" name="Sci. Rep.">
        <title>Draft genome of Tanacetum cinerariifolium, the natural source of mosquito coil.</title>
        <authorList>
            <person name="Yamashiro T."/>
            <person name="Shiraishi A."/>
            <person name="Satake H."/>
            <person name="Nakayama K."/>
        </authorList>
    </citation>
    <scope>NUCLEOTIDE SEQUENCE</scope>
</reference>
<protein>
    <submittedName>
        <fullName evidence="2">Uncharacterized protein</fullName>
    </submittedName>
</protein>
<sequence length="83" mass="8752">MDDEDGGSNVHGGLMNNMDGSSSNDGLGVVGSPNPASLAAKIRDFESQMLDGKLMLVRDDGKPLNLSRLTLVEPSTHEEAIIL</sequence>